<name>A0A235HBK1_AZOBR</name>
<geneLocation type="plasmid" evidence="1">
    <name>unnamed</name>
</geneLocation>
<dbReference type="AlphaFoldDB" id="A0A235HBK1"/>
<accession>A0A235HBK1</accession>
<dbReference type="Proteomes" id="UP000215367">
    <property type="component" value="Unassembled WGS sequence"/>
</dbReference>
<evidence type="ECO:0000313" key="1">
    <source>
        <dbReference type="EMBL" id="OYD83106.1"/>
    </source>
</evidence>
<keyword evidence="1" id="KW-0614">Plasmid</keyword>
<gene>
    <name evidence="1" type="ORF">CHT98_17035</name>
</gene>
<protein>
    <submittedName>
        <fullName evidence="1">Uncharacterized protein</fullName>
    </submittedName>
</protein>
<comment type="caution">
    <text evidence="1">The sequence shown here is derived from an EMBL/GenBank/DDBJ whole genome shotgun (WGS) entry which is preliminary data.</text>
</comment>
<proteinExistence type="predicted"/>
<organism evidence="1 2">
    <name type="scientific">Azospirillum brasilense</name>
    <dbReference type="NCBI Taxonomy" id="192"/>
    <lineage>
        <taxon>Bacteria</taxon>
        <taxon>Pseudomonadati</taxon>
        <taxon>Pseudomonadota</taxon>
        <taxon>Alphaproteobacteria</taxon>
        <taxon>Rhodospirillales</taxon>
        <taxon>Azospirillaceae</taxon>
        <taxon>Azospirillum</taxon>
    </lineage>
</organism>
<dbReference type="EMBL" id="NOWT01000016">
    <property type="protein sequence ID" value="OYD83106.1"/>
    <property type="molecule type" value="Genomic_DNA"/>
</dbReference>
<reference evidence="1 2" key="1">
    <citation type="submission" date="2017-07" db="EMBL/GenBank/DDBJ databases">
        <title>Whole genome sequence of Azospirillum brasilense 2A1, a potential biofertilizer strain.</title>
        <authorList>
            <person name="Fontana C.A."/>
            <person name="Toffoli L.M."/>
            <person name="Salazar S.M."/>
            <person name="Puglisi E."/>
            <person name="Pedraza R."/>
            <person name="Bassi D."/>
            <person name="Cocconcelli P.S."/>
        </authorList>
    </citation>
    <scope>NUCLEOTIDE SEQUENCE [LARGE SCALE GENOMIC DNA]</scope>
    <source>
        <strain evidence="1 2">2A1</strain>
        <plasmid evidence="1">unnamed</plasmid>
    </source>
</reference>
<sequence>MAQWGGVWRERSARPRAFYREGILRGANGKRPIPGFKTGDGPCDRRLGDLPPVTCCQWFTGSAGRR</sequence>
<evidence type="ECO:0000313" key="2">
    <source>
        <dbReference type="Proteomes" id="UP000215367"/>
    </source>
</evidence>